<evidence type="ECO:0000256" key="3">
    <source>
        <dbReference type="PIRSR" id="PIRSR607837-1"/>
    </source>
</evidence>
<dbReference type="InterPro" id="IPR034660">
    <property type="entry name" value="DinB/YfiT-like"/>
</dbReference>
<comment type="similarity">
    <text evidence="1">Belongs to the DinB family.</text>
</comment>
<feature type="binding site" evidence="3">
    <location>
        <position position="138"/>
    </location>
    <ligand>
        <name>a divalent metal cation</name>
        <dbReference type="ChEBI" id="CHEBI:60240"/>
    </ligand>
</feature>
<evidence type="ECO:0000256" key="2">
    <source>
        <dbReference type="ARBA" id="ARBA00022723"/>
    </source>
</evidence>
<dbReference type="RefSeq" id="WP_161697030.1">
    <property type="nucleotide sequence ID" value="NZ_JAAAMU010000004.1"/>
</dbReference>
<sequence length="169" mass="19396">MKTTHHALEMIRFHKWANLTMIQHVKELPAEMYRREVISSFPTLAEGLAHIYKVDRTWFMIMQGTGMADAMNETGSLQTDMRDLSLADLESAFEALSDDIYDFLVRQDDLDAILTLDNPYAGIRDVKLSELALQIVNHGTYHRGNLSAMLRQMGHASVMTELALYWYVK</sequence>
<dbReference type="GO" id="GO:0046872">
    <property type="term" value="F:metal ion binding"/>
    <property type="evidence" value="ECO:0007669"/>
    <property type="project" value="UniProtKB-KW"/>
</dbReference>
<comment type="caution">
    <text evidence="4">The sequence shown here is derived from an EMBL/GenBank/DDBJ whole genome shotgun (WGS) entry which is preliminary data.</text>
</comment>
<keyword evidence="2 3" id="KW-0479">Metal-binding</keyword>
<dbReference type="SUPFAM" id="SSF109854">
    <property type="entry name" value="DinB/YfiT-like putative metalloenzymes"/>
    <property type="match status" value="1"/>
</dbReference>
<feature type="binding site" evidence="3">
    <location>
        <position position="142"/>
    </location>
    <ligand>
        <name>a divalent metal cation</name>
        <dbReference type="ChEBI" id="CHEBI:60240"/>
    </ligand>
</feature>
<dbReference type="Pfam" id="PF05163">
    <property type="entry name" value="DinB"/>
    <property type="match status" value="1"/>
</dbReference>
<keyword evidence="5" id="KW-1185">Reference proteome</keyword>
<evidence type="ECO:0000313" key="4">
    <source>
        <dbReference type="EMBL" id="NBC69328.1"/>
    </source>
</evidence>
<dbReference type="InterPro" id="IPR007837">
    <property type="entry name" value="DinB"/>
</dbReference>
<dbReference type="PANTHER" id="PTHR37302:SF1">
    <property type="entry name" value="PROTEIN DINB"/>
    <property type="match status" value="1"/>
</dbReference>
<evidence type="ECO:0000256" key="1">
    <source>
        <dbReference type="ARBA" id="ARBA00008635"/>
    </source>
</evidence>
<dbReference type="Proteomes" id="UP000558113">
    <property type="component" value="Unassembled WGS sequence"/>
</dbReference>
<proteinExistence type="inferred from homology"/>
<dbReference type="PANTHER" id="PTHR37302">
    <property type="entry name" value="SLR1116 PROTEIN"/>
    <property type="match status" value="1"/>
</dbReference>
<dbReference type="OrthoDB" id="9811413at2"/>
<gene>
    <name evidence="4" type="ORF">GT003_10025</name>
</gene>
<evidence type="ECO:0000313" key="5">
    <source>
        <dbReference type="Proteomes" id="UP000558113"/>
    </source>
</evidence>
<protein>
    <submittedName>
        <fullName evidence="4">DUF664 domain-containing protein</fullName>
    </submittedName>
</protein>
<dbReference type="Gene3D" id="1.20.120.450">
    <property type="entry name" value="dinb family like domain"/>
    <property type="match status" value="1"/>
</dbReference>
<dbReference type="EMBL" id="JAAAMU010000004">
    <property type="protein sequence ID" value="NBC69328.1"/>
    <property type="molecule type" value="Genomic_DNA"/>
</dbReference>
<feature type="binding site" evidence="3">
    <location>
        <position position="50"/>
    </location>
    <ligand>
        <name>a divalent metal cation</name>
        <dbReference type="ChEBI" id="CHEBI:60240"/>
    </ligand>
</feature>
<accession>A0A7X4YMZ5</accession>
<dbReference type="AlphaFoldDB" id="A0A7X4YMZ5"/>
<name>A0A7X4YMZ5_9BACL</name>
<reference evidence="4 5" key="1">
    <citation type="submission" date="2020-01" db="EMBL/GenBank/DDBJ databases">
        <title>Paenibacillus soybeanensis sp. nov. isolated from the nodules of soybean (Glycine max(L.) Merr).</title>
        <authorList>
            <person name="Wang H."/>
        </authorList>
    </citation>
    <scope>NUCLEOTIDE SEQUENCE [LARGE SCALE GENOMIC DNA]</scope>
    <source>
        <strain evidence="4 5">DSM 23054</strain>
    </source>
</reference>
<organism evidence="4 5">
    <name type="scientific">Paenibacillus sacheonensis</name>
    <dbReference type="NCBI Taxonomy" id="742054"/>
    <lineage>
        <taxon>Bacteria</taxon>
        <taxon>Bacillati</taxon>
        <taxon>Bacillota</taxon>
        <taxon>Bacilli</taxon>
        <taxon>Bacillales</taxon>
        <taxon>Paenibacillaceae</taxon>
        <taxon>Paenibacillus</taxon>
    </lineage>
</organism>